<dbReference type="SUPFAM" id="SSF50985">
    <property type="entry name" value="RCC1/BLIP-II"/>
    <property type="match status" value="1"/>
</dbReference>
<dbReference type="GO" id="GO:0061630">
    <property type="term" value="F:ubiquitin protein ligase activity"/>
    <property type="evidence" value="ECO:0007669"/>
    <property type="project" value="TreeGrafter"/>
</dbReference>
<organism evidence="7 8">
    <name type="scientific">Danionella cerebrum</name>
    <dbReference type="NCBI Taxonomy" id="2873325"/>
    <lineage>
        <taxon>Eukaryota</taxon>
        <taxon>Metazoa</taxon>
        <taxon>Chordata</taxon>
        <taxon>Craniata</taxon>
        <taxon>Vertebrata</taxon>
        <taxon>Euteleostomi</taxon>
        <taxon>Actinopterygii</taxon>
        <taxon>Neopterygii</taxon>
        <taxon>Teleostei</taxon>
        <taxon>Ostariophysi</taxon>
        <taxon>Cypriniformes</taxon>
        <taxon>Danionidae</taxon>
        <taxon>Danioninae</taxon>
        <taxon>Danionella</taxon>
    </lineage>
</organism>
<dbReference type="Gene3D" id="3.30.2160.10">
    <property type="entry name" value="Hect, E3 ligase catalytic domain"/>
    <property type="match status" value="1"/>
</dbReference>
<proteinExistence type="predicted"/>
<evidence type="ECO:0000256" key="5">
    <source>
        <dbReference type="PROSITE-ProRule" id="PRU00235"/>
    </source>
</evidence>
<dbReference type="InterPro" id="IPR000408">
    <property type="entry name" value="Reg_chr_condens"/>
</dbReference>
<dbReference type="Gene3D" id="2.130.10.30">
    <property type="entry name" value="Regulator of chromosome condensation 1/beta-lactamase-inhibitor protein II"/>
    <property type="match status" value="1"/>
</dbReference>
<feature type="repeat" description="RCC1" evidence="5">
    <location>
        <begin position="84"/>
        <end position="133"/>
    </location>
</feature>
<feature type="repeat" description="RCC1" evidence="5">
    <location>
        <begin position="291"/>
        <end position="346"/>
    </location>
</feature>
<feature type="domain" description="HECT" evidence="6">
    <location>
        <begin position="670"/>
        <end position="988"/>
    </location>
</feature>
<dbReference type="PROSITE" id="PS50237">
    <property type="entry name" value="HECT"/>
    <property type="match status" value="1"/>
</dbReference>
<evidence type="ECO:0000256" key="2">
    <source>
        <dbReference type="ARBA" id="ARBA00022737"/>
    </source>
</evidence>
<dbReference type="GO" id="GO:0005737">
    <property type="term" value="C:cytoplasm"/>
    <property type="evidence" value="ECO:0007669"/>
    <property type="project" value="TreeGrafter"/>
</dbReference>
<name>A0A553MSN9_9TELE</name>
<feature type="active site" description="Glycyl thioester intermediate" evidence="4">
    <location>
        <position position="956"/>
    </location>
</feature>
<gene>
    <name evidence="7" type="ORF">DNTS_002530</name>
</gene>
<evidence type="ECO:0000256" key="1">
    <source>
        <dbReference type="ARBA" id="ARBA00022679"/>
    </source>
</evidence>
<protein>
    <recommendedName>
        <fullName evidence="6">HECT domain-containing protein</fullName>
    </recommendedName>
</protein>
<comment type="caution">
    <text evidence="7">The sequence shown here is derived from an EMBL/GenBank/DDBJ whole genome shotgun (WGS) entry which is preliminary data.</text>
</comment>
<keyword evidence="1" id="KW-0808">Transferase</keyword>
<dbReference type="Gene3D" id="3.30.2410.10">
    <property type="entry name" value="Hect, E3 ligase catalytic domain"/>
    <property type="match status" value="1"/>
</dbReference>
<dbReference type="InterPro" id="IPR051709">
    <property type="entry name" value="Ub-ligase/GTPase-reg"/>
</dbReference>
<evidence type="ECO:0000259" key="6">
    <source>
        <dbReference type="PROSITE" id="PS50237"/>
    </source>
</evidence>
<evidence type="ECO:0000256" key="4">
    <source>
        <dbReference type="PROSITE-ProRule" id="PRU00104"/>
    </source>
</evidence>
<dbReference type="Proteomes" id="UP000316079">
    <property type="component" value="Unassembled WGS sequence"/>
</dbReference>
<dbReference type="Gene3D" id="3.90.1750.10">
    <property type="entry name" value="Hect, E3 ligase catalytic domains"/>
    <property type="match status" value="1"/>
</dbReference>
<dbReference type="PROSITE" id="PS00626">
    <property type="entry name" value="RCC1_2"/>
    <property type="match status" value="3"/>
</dbReference>
<dbReference type="PANTHER" id="PTHR45622:SF73">
    <property type="entry name" value="E3 UBIQUITIN-PROTEIN LIGASE HERC4-LIKE ISOFORM X1-RELATED"/>
    <property type="match status" value="1"/>
</dbReference>
<dbReference type="Pfam" id="PF25390">
    <property type="entry name" value="WD40_RLD"/>
    <property type="match status" value="1"/>
</dbReference>
<dbReference type="PROSITE" id="PS50012">
    <property type="entry name" value="RCC1_3"/>
    <property type="match status" value="5"/>
</dbReference>
<dbReference type="InterPro" id="IPR000569">
    <property type="entry name" value="HECT_dom"/>
</dbReference>
<dbReference type="InterPro" id="IPR058923">
    <property type="entry name" value="RCC1-like_dom"/>
</dbReference>
<sequence>MLCYWGKQIREGLGLWHPDRAKDGKYGIKSVCLNSAIHDISVGETSIGFIQDGKVSILRLLDEESETWKKEHLQNNRITSIVCGEAGTVLLSDVGKVLITDTFTECRPLKGLESKHVIQIACGDQHSMALTNDGQLFVWGDNSHGQLGLTKKLSRTSSPQHLQSLSGIPAAQISAGGGHSFVLSISGAVYAWGKNSSGQLGLGDTTDRSIPSTVQSLNGKTVYISCGGEHTAALSKGGNVFTFGSGGSGQLGHDSFKDEHHPRLVAELWGAKVSQISCGRAHTLALVGSPNQIYSFGCGNQGQLGNGGTTNQPVPFPVALPLEYTNKDVNIRIFAGVHHSFVLLPNEPEPNRYGKILTLDERMIARWVSGGDAWATVKKEINTVFSSAACLNGSFLKTSCEEHHQTEHCGLDLNLVKTSFAKLTASKHLSSEVVKVIQQTLLPSLDPNPTGDESLRLYILLPELISGLKKKRTELAEALASKILHLSLAARKKLEMYWSELPDDWVQQLIRLFHKETSELIGQISCGEIDHELTRHLKIFLEVLQMVYEVCCCTTADISNHDFVVLEITDLLNTLRSTYMDIFLKEIGSQLFGAFNDWNEREDFYFRTIEILTDFPFAADFVSKQMIFTFLQERSLRNIADCEMFLRRGNLMKINRESILKDTLKYLRSNNHSFRHFLQVEFIEENGMDEGGLSAEFFSLLSKSLLKWDKKALEVHEDSLVWFNPHNTEGSSHFYHIGLICGMALYNRHYINICFPLALFKKLLHQKPTLKDLEELFPLEARCLKELLEEDGDVVDLLFLDFTVRGKEVIPNGGQIQVNKNNRKKYVDLYVDFVFNKSVKAQFENFSKGFSTGCPLNVWRMFYPKELQELLYGSLHYDWNELQQSASYEGCSASDGIIKDFWTVFFEFSEEDKKKFLMFMYGTERVPVDGFSKRSMKVSLVDFPDSNERLPETQICSKRLILPKYSNISTLRNKLTHAITYCGVFGRI</sequence>
<feature type="repeat" description="RCC1" evidence="5">
    <location>
        <begin position="238"/>
        <end position="289"/>
    </location>
</feature>
<dbReference type="EMBL" id="SRMA01027293">
    <property type="protein sequence ID" value="TRY56175.1"/>
    <property type="molecule type" value="Genomic_DNA"/>
</dbReference>
<evidence type="ECO:0000256" key="3">
    <source>
        <dbReference type="ARBA" id="ARBA00022786"/>
    </source>
</evidence>
<evidence type="ECO:0000313" key="7">
    <source>
        <dbReference type="EMBL" id="TRY56175.1"/>
    </source>
</evidence>
<dbReference type="GO" id="GO:0006511">
    <property type="term" value="P:ubiquitin-dependent protein catabolic process"/>
    <property type="evidence" value="ECO:0007669"/>
    <property type="project" value="TreeGrafter"/>
</dbReference>
<evidence type="ECO:0000313" key="8">
    <source>
        <dbReference type="Proteomes" id="UP000316079"/>
    </source>
</evidence>
<dbReference type="InterPro" id="IPR009091">
    <property type="entry name" value="RCC1/BLIP-II"/>
</dbReference>
<accession>A0A553MSN9</accession>
<dbReference type="GO" id="GO:0016567">
    <property type="term" value="P:protein ubiquitination"/>
    <property type="evidence" value="ECO:0007669"/>
    <property type="project" value="TreeGrafter"/>
</dbReference>
<dbReference type="OrthoDB" id="5981550at2759"/>
<dbReference type="PANTHER" id="PTHR45622">
    <property type="entry name" value="UBIQUITIN-PROTEIN LIGASE E3A-RELATED"/>
    <property type="match status" value="1"/>
</dbReference>
<feature type="repeat" description="RCC1" evidence="5">
    <location>
        <begin position="187"/>
        <end position="237"/>
    </location>
</feature>
<dbReference type="InterPro" id="IPR035983">
    <property type="entry name" value="Hect_E3_ubiquitin_ligase"/>
</dbReference>
<dbReference type="PRINTS" id="PR00633">
    <property type="entry name" value="RCCNDNSATION"/>
</dbReference>
<dbReference type="SUPFAM" id="SSF56204">
    <property type="entry name" value="Hect, E3 ligase catalytic domain"/>
    <property type="match status" value="1"/>
</dbReference>
<keyword evidence="3 4" id="KW-0833">Ubl conjugation pathway</keyword>
<dbReference type="SMART" id="SM00119">
    <property type="entry name" value="HECTc"/>
    <property type="match status" value="1"/>
</dbReference>
<dbReference type="Pfam" id="PF00632">
    <property type="entry name" value="HECT"/>
    <property type="match status" value="1"/>
</dbReference>
<reference evidence="7 8" key="1">
    <citation type="journal article" date="2019" name="Sci. Data">
        <title>Hybrid genome assembly and annotation of Danionella translucida.</title>
        <authorList>
            <person name="Kadobianskyi M."/>
            <person name="Schulze L."/>
            <person name="Schuelke M."/>
            <person name="Judkewitz B."/>
        </authorList>
    </citation>
    <scope>NUCLEOTIDE SEQUENCE [LARGE SCALE GENOMIC DNA]</scope>
    <source>
        <strain evidence="7 8">Bolton</strain>
    </source>
</reference>
<feature type="repeat" description="RCC1" evidence="5">
    <location>
        <begin position="134"/>
        <end position="186"/>
    </location>
</feature>
<keyword evidence="2" id="KW-0677">Repeat</keyword>
<keyword evidence="8" id="KW-1185">Reference proteome</keyword>
<dbReference type="AlphaFoldDB" id="A0A553MSN9"/>
<dbReference type="STRING" id="623744.A0A553MSN9"/>